<evidence type="ECO:0000313" key="2">
    <source>
        <dbReference type="Proteomes" id="UP000242715"/>
    </source>
</evidence>
<dbReference type="Proteomes" id="UP000242715">
    <property type="component" value="Unassembled WGS sequence"/>
</dbReference>
<name>A0A1B5Z957_TRISU</name>
<gene>
    <name evidence="1" type="ORF">TSUD_369850</name>
</gene>
<protein>
    <recommendedName>
        <fullName evidence="3">Tubulin/FtsZ GTPase domain-containing protein</fullName>
    </recommendedName>
</protein>
<evidence type="ECO:0008006" key="3">
    <source>
        <dbReference type="Google" id="ProtNLM"/>
    </source>
</evidence>
<comment type="caution">
    <text evidence="1">The sequence shown here is derived from an EMBL/GenBank/DDBJ whole genome shotgun (WGS) entry which is preliminary data.</text>
</comment>
<organism evidence="1 2">
    <name type="scientific">Trifolium subterraneum</name>
    <name type="common">Subterranean clover</name>
    <dbReference type="NCBI Taxonomy" id="3900"/>
    <lineage>
        <taxon>Eukaryota</taxon>
        <taxon>Viridiplantae</taxon>
        <taxon>Streptophyta</taxon>
        <taxon>Embryophyta</taxon>
        <taxon>Tracheophyta</taxon>
        <taxon>Spermatophyta</taxon>
        <taxon>Magnoliopsida</taxon>
        <taxon>eudicotyledons</taxon>
        <taxon>Gunneridae</taxon>
        <taxon>Pentapetalae</taxon>
        <taxon>rosids</taxon>
        <taxon>fabids</taxon>
        <taxon>Fabales</taxon>
        <taxon>Fabaceae</taxon>
        <taxon>Papilionoideae</taxon>
        <taxon>50 kb inversion clade</taxon>
        <taxon>NPAAA clade</taxon>
        <taxon>Hologalegina</taxon>
        <taxon>IRL clade</taxon>
        <taxon>Trifolieae</taxon>
        <taxon>Trifolium</taxon>
    </lineage>
</organism>
<dbReference type="AlphaFoldDB" id="A0A1B5Z957"/>
<sequence length="152" mass="17282">MHSILSSAKPVPTNTLLVQFSSIWNQPSSTKLGLVPTVNFYTRNNSIIFGKEDAANNFARGHYTVGKEIVDLCFDLTLILCSCVSGNLYKFKFESVFPILSDTLFDDFDEFDNERELENMFLVPDDDFNGNFVDTLNQSLNLDSTDWNSYCF</sequence>
<dbReference type="SUPFAM" id="SSF52490">
    <property type="entry name" value="Tubulin nucleotide-binding domain-like"/>
    <property type="match status" value="1"/>
</dbReference>
<evidence type="ECO:0000313" key="1">
    <source>
        <dbReference type="EMBL" id="GAU10643.1"/>
    </source>
</evidence>
<proteinExistence type="predicted"/>
<reference evidence="2" key="1">
    <citation type="journal article" date="2017" name="Front. Plant Sci.">
        <title>Climate Clever Clovers: New Paradigm to Reduce the Environmental Footprint of Ruminants by Breeding Low Methanogenic Forages Utilizing Haplotype Variation.</title>
        <authorList>
            <person name="Kaur P."/>
            <person name="Appels R."/>
            <person name="Bayer P.E."/>
            <person name="Keeble-Gagnere G."/>
            <person name="Wang J."/>
            <person name="Hirakawa H."/>
            <person name="Shirasawa K."/>
            <person name="Vercoe P."/>
            <person name="Stefanova K."/>
            <person name="Durmic Z."/>
            <person name="Nichols P."/>
            <person name="Revell C."/>
            <person name="Isobe S.N."/>
            <person name="Edwards D."/>
            <person name="Erskine W."/>
        </authorList>
    </citation>
    <scope>NUCLEOTIDE SEQUENCE [LARGE SCALE GENOMIC DNA]</scope>
    <source>
        <strain evidence="2">cv. Daliak</strain>
    </source>
</reference>
<dbReference type="InterPro" id="IPR036525">
    <property type="entry name" value="Tubulin/FtsZ_GTPase_sf"/>
</dbReference>
<dbReference type="EMBL" id="BCLP01042401">
    <property type="protein sequence ID" value="GAU10643.1"/>
    <property type="molecule type" value="Genomic_DNA"/>
</dbReference>
<keyword evidence="2" id="KW-1185">Reference proteome</keyword>
<dbReference type="Gene3D" id="3.40.50.1440">
    <property type="entry name" value="Tubulin/FtsZ, GTPase domain"/>
    <property type="match status" value="1"/>
</dbReference>
<dbReference type="OrthoDB" id="777519at2759"/>
<accession>A0A1B5Z957</accession>